<keyword evidence="3 7" id="KW-0238">DNA-binding</keyword>
<dbReference type="EMBL" id="VLJT01000036">
    <property type="protein sequence ID" value="TWH14829.1"/>
    <property type="molecule type" value="Genomic_DNA"/>
</dbReference>
<name>A0A562DYM9_RHORH</name>
<protein>
    <submittedName>
        <fullName evidence="7">DNA-binding transcriptional LysR family regulator</fullName>
    </submittedName>
</protein>
<keyword evidence="5" id="KW-0804">Transcription</keyword>
<dbReference type="Proteomes" id="UP000317573">
    <property type="component" value="Unassembled WGS sequence"/>
</dbReference>
<evidence type="ECO:0000256" key="2">
    <source>
        <dbReference type="ARBA" id="ARBA00023015"/>
    </source>
</evidence>
<organism evidence="7 8">
    <name type="scientific">Rhodococcus rhodochrous J45</name>
    <dbReference type="NCBI Taxonomy" id="935266"/>
    <lineage>
        <taxon>Bacteria</taxon>
        <taxon>Bacillati</taxon>
        <taxon>Actinomycetota</taxon>
        <taxon>Actinomycetes</taxon>
        <taxon>Mycobacteriales</taxon>
        <taxon>Nocardiaceae</taxon>
        <taxon>Rhodococcus</taxon>
    </lineage>
</organism>
<feature type="domain" description="HTH lysR-type" evidence="6">
    <location>
        <begin position="1"/>
        <end position="58"/>
    </location>
</feature>
<dbReference type="Gene3D" id="1.10.10.10">
    <property type="entry name" value="Winged helix-like DNA-binding domain superfamily/Winged helix DNA-binding domain"/>
    <property type="match status" value="1"/>
</dbReference>
<gene>
    <name evidence="7" type="ORF">L618_003700000200</name>
</gene>
<evidence type="ECO:0000313" key="7">
    <source>
        <dbReference type="EMBL" id="TWH14829.1"/>
    </source>
</evidence>
<dbReference type="GO" id="GO:0003700">
    <property type="term" value="F:DNA-binding transcription factor activity"/>
    <property type="evidence" value="ECO:0007669"/>
    <property type="project" value="InterPro"/>
</dbReference>
<proteinExistence type="inferred from homology"/>
<dbReference type="RefSeq" id="WP_145692564.1">
    <property type="nucleotide sequence ID" value="NZ_VLJT01000036.1"/>
</dbReference>
<dbReference type="GO" id="GO:0003677">
    <property type="term" value="F:DNA binding"/>
    <property type="evidence" value="ECO:0007669"/>
    <property type="project" value="UniProtKB-KW"/>
</dbReference>
<keyword evidence="2" id="KW-0805">Transcription regulation</keyword>
<dbReference type="PROSITE" id="PS50931">
    <property type="entry name" value="HTH_LYSR"/>
    <property type="match status" value="1"/>
</dbReference>
<dbReference type="SUPFAM" id="SSF53850">
    <property type="entry name" value="Periplasmic binding protein-like II"/>
    <property type="match status" value="1"/>
</dbReference>
<accession>A0A562DYM9</accession>
<dbReference type="InterPro" id="IPR000847">
    <property type="entry name" value="LysR_HTH_N"/>
</dbReference>
<dbReference type="GO" id="GO:0032993">
    <property type="term" value="C:protein-DNA complex"/>
    <property type="evidence" value="ECO:0007669"/>
    <property type="project" value="TreeGrafter"/>
</dbReference>
<comment type="caution">
    <text evidence="7">The sequence shown here is derived from an EMBL/GenBank/DDBJ whole genome shotgun (WGS) entry which is preliminary data.</text>
</comment>
<dbReference type="InterPro" id="IPR036390">
    <property type="entry name" value="WH_DNA-bd_sf"/>
</dbReference>
<dbReference type="InterPro" id="IPR005119">
    <property type="entry name" value="LysR_subst-bd"/>
</dbReference>
<dbReference type="CDD" id="cd08414">
    <property type="entry name" value="PBP2_LTTR_aromatics_like"/>
    <property type="match status" value="1"/>
</dbReference>
<reference evidence="7 8" key="1">
    <citation type="submission" date="2019-07" db="EMBL/GenBank/DDBJ databases">
        <title>Genome sequencing of lignin-degrading bacterial isolates.</title>
        <authorList>
            <person name="Gladden J."/>
        </authorList>
    </citation>
    <scope>NUCLEOTIDE SEQUENCE [LARGE SCALE GENOMIC DNA]</scope>
    <source>
        <strain evidence="7 8">J45</strain>
    </source>
</reference>
<dbReference type="PANTHER" id="PTHR30346:SF0">
    <property type="entry name" value="HCA OPERON TRANSCRIPTIONAL ACTIVATOR HCAR"/>
    <property type="match status" value="1"/>
</dbReference>
<comment type="similarity">
    <text evidence="1">Belongs to the LysR transcriptional regulatory family.</text>
</comment>
<dbReference type="Pfam" id="PF00126">
    <property type="entry name" value="HTH_1"/>
    <property type="match status" value="1"/>
</dbReference>
<dbReference type="AlphaFoldDB" id="A0A562DYM9"/>
<evidence type="ECO:0000313" key="8">
    <source>
        <dbReference type="Proteomes" id="UP000317573"/>
    </source>
</evidence>
<evidence type="ECO:0000256" key="1">
    <source>
        <dbReference type="ARBA" id="ARBA00009437"/>
    </source>
</evidence>
<dbReference type="SUPFAM" id="SSF46785">
    <property type="entry name" value="Winged helix' DNA-binding domain"/>
    <property type="match status" value="1"/>
</dbReference>
<evidence type="ECO:0000256" key="5">
    <source>
        <dbReference type="ARBA" id="ARBA00023163"/>
    </source>
</evidence>
<evidence type="ECO:0000256" key="3">
    <source>
        <dbReference type="ARBA" id="ARBA00023125"/>
    </source>
</evidence>
<dbReference type="Gene3D" id="3.40.190.10">
    <property type="entry name" value="Periplasmic binding protein-like II"/>
    <property type="match status" value="2"/>
</dbReference>
<sequence length="299" mass="32271">MDIPQLRAFLAVAEELHFGRAAEKLRVAQPHLSRTIKQLERELDTVLFERNTRSVTLTASGHALVGPARDVCDALRRAEASVRSAADGEVGLVRIAFAGVSTHRLVARLARIVRSQRPGIRLELSSQNFAQPAMKKLVTADTDIALGRWDIIPAEVTARVVMPDALVVALPDTHRLAGARQLSIAQLAHDSFVSLPPHEGAVLPDRLRRLAHANGFVADVVQVAPDTQTALALVSAEVGCHLTLASVAGNETDPHVVFIPLDETTTDVDLRVAWRRDDSDPALHAVLNVMLALDDATSA</sequence>
<dbReference type="Pfam" id="PF03466">
    <property type="entry name" value="LysR_substrate"/>
    <property type="match status" value="1"/>
</dbReference>
<evidence type="ECO:0000259" key="6">
    <source>
        <dbReference type="PROSITE" id="PS50931"/>
    </source>
</evidence>
<dbReference type="PRINTS" id="PR00039">
    <property type="entry name" value="HTHLYSR"/>
</dbReference>
<evidence type="ECO:0000256" key="4">
    <source>
        <dbReference type="ARBA" id="ARBA00023159"/>
    </source>
</evidence>
<dbReference type="InterPro" id="IPR036388">
    <property type="entry name" value="WH-like_DNA-bd_sf"/>
</dbReference>
<dbReference type="FunFam" id="1.10.10.10:FF:000001">
    <property type="entry name" value="LysR family transcriptional regulator"/>
    <property type="match status" value="1"/>
</dbReference>
<dbReference type="PANTHER" id="PTHR30346">
    <property type="entry name" value="TRANSCRIPTIONAL DUAL REGULATOR HCAR-RELATED"/>
    <property type="match status" value="1"/>
</dbReference>
<keyword evidence="4" id="KW-0010">Activator</keyword>